<dbReference type="NCBIfam" id="TIGR00077">
    <property type="entry name" value="lspA"/>
    <property type="match status" value="1"/>
</dbReference>
<comment type="subcellular location">
    <subcellularLocation>
        <location evidence="9">Cell membrane</location>
        <topology evidence="9">Multi-pass membrane protein</topology>
    </subcellularLocation>
</comment>
<comment type="catalytic activity">
    <reaction evidence="9 10">
        <text>Release of signal peptides from bacterial membrane prolipoproteins. Hydrolyzes -Xaa-Yaa-Zaa-|-(S,diacylglyceryl)Cys-, in which Xaa is hydrophobic (preferably Leu), and Yaa (Ala or Ser) and Zaa (Gly or Ala) have small, neutral side chains.</text>
        <dbReference type="EC" id="3.4.23.36"/>
    </reaction>
</comment>
<dbReference type="Pfam" id="PF01252">
    <property type="entry name" value="Peptidase_A8"/>
    <property type="match status" value="1"/>
</dbReference>
<sequence length="170" mass="19474">MIIIYFFISLVIIGLDQWSKYLTVTHLMLGETKTFIPNFLSFTYLQNTGAAWSLLEGKMLFFIIITVIVGIELIYLLVKFYKKSYWLSIGLSFVLAGALGNFIDRIRLGYVVDMIQTEFIHFPIFNVADSSLVVGVICIIIYLILDEKAVKGEKNGKYQADNHRKNNRSN</sequence>
<evidence type="ECO:0000256" key="3">
    <source>
        <dbReference type="ARBA" id="ARBA00022670"/>
    </source>
</evidence>
<evidence type="ECO:0000313" key="13">
    <source>
        <dbReference type="Proteomes" id="UP000269226"/>
    </source>
</evidence>
<dbReference type="PANTHER" id="PTHR33695">
    <property type="entry name" value="LIPOPROTEIN SIGNAL PEPTIDASE"/>
    <property type="match status" value="1"/>
</dbReference>
<feature type="transmembrane region" description="Helical" evidence="9">
    <location>
        <begin position="123"/>
        <end position="145"/>
    </location>
</feature>
<evidence type="ECO:0000256" key="10">
    <source>
        <dbReference type="RuleBase" id="RU000594"/>
    </source>
</evidence>
<evidence type="ECO:0000256" key="1">
    <source>
        <dbReference type="ARBA" id="ARBA00006139"/>
    </source>
</evidence>
<dbReference type="HAMAP" id="MF_00161">
    <property type="entry name" value="LspA"/>
    <property type="match status" value="1"/>
</dbReference>
<keyword evidence="8 9" id="KW-0472">Membrane</keyword>
<evidence type="ECO:0000256" key="6">
    <source>
        <dbReference type="ARBA" id="ARBA00022801"/>
    </source>
</evidence>
<feature type="active site" evidence="9">
    <location>
        <position position="129"/>
    </location>
</feature>
<evidence type="ECO:0000256" key="9">
    <source>
        <dbReference type="HAMAP-Rule" id="MF_00161"/>
    </source>
</evidence>
<reference evidence="12 13" key="1">
    <citation type="submission" date="2018-01" db="EMBL/GenBank/DDBJ databases">
        <title>Whole genome sequence of Melissococcus plutonius DAT561.</title>
        <authorList>
            <person name="Okumura K."/>
            <person name="Takamatsu D."/>
            <person name="Okura M."/>
        </authorList>
    </citation>
    <scope>NUCLEOTIDE SEQUENCE [LARGE SCALE GENOMIC DNA]</scope>
    <source>
        <strain evidence="12 13">DAT561</strain>
    </source>
</reference>
<dbReference type="Proteomes" id="UP000269226">
    <property type="component" value="Chromosome"/>
</dbReference>
<keyword evidence="5 9" id="KW-0064">Aspartyl protease</keyword>
<dbReference type="GO" id="GO:0005886">
    <property type="term" value="C:plasma membrane"/>
    <property type="evidence" value="ECO:0007669"/>
    <property type="project" value="UniProtKB-SubCell"/>
</dbReference>
<dbReference type="EMBL" id="AP018492">
    <property type="protein sequence ID" value="BBC60903.1"/>
    <property type="molecule type" value="Genomic_DNA"/>
</dbReference>
<proteinExistence type="inferred from homology"/>
<comment type="pathway">
    <text evidence="9">Protein modification; lipoprotein biosynthesis (signal peptide cleavage).</text>
</comment>
<feature type="transmembrane region" description="Helical" evidence="9">
    <location>
        <begin position="59"/>
        <end position="78"/>
    </location>
</feature>
<keyword evidence="2 9" id="KW-1003">Cell membrane</keyword>
<protein>
    <recommendedName>
        <fullName evidence="9">Lipoprotein signal peptidase</fullName>
        <ecNumber evidence="9">3.4.23.36</ecNumber>
    </recommendedName>
    <alternativeName>
        <fullName evidence="9">Prolipoprotein signal peptidase</fullName>
    </alternativeName>
    <alternativeName>
        <fullName evidence="9">Signal peptidase II</fullName>
        <shortName evidence="9">SPase II</shortName>
    </alternativeName>
</protein>
<dbReference type="GeneID" id="57043336"/>
<evidence type="ECO:0000256" key="7">
    <source>
        <dbReference type="ARBA" id="ARBA00022989"/>
    </source>
</evidence>
<evidence type="ECO:0000256" key="8">
    <source>
        <dbReference type="ARBA" id="ARBA00023136"/>
    </source>
</evidence>
<dbReference type="EC" id="3.4.23.36" evidence="9"/>
<comment type="function">
    <text evidence="9 10">This protein specifically catalyzes the removal of signal peptides from prolipoproteins.</text>
</comment>
<comment type="similarity">
    <text evidence="1 9 11">Belongs to the peptidase A8 family.</text>
</comment>
<evidence type="ECO:0000256" key="2">
    <source>
        <dbReference type="ARBA" id="ARBA00022475"/>
    </source>
</evidence>
<keyword evidence="3 9" id="KW-0645">Protease</keyword>
<evidence type="ECO:0000313" key="12">
    <source>
        <dbReference type="EMBL" id="BBC60903.1"/>
    </source>
</evidence>
<keyword evidence="6 9" id="KW-0378">Hydrolase</keyword>
<dbReference type="GO" id="GO:0006508">
    <property type="term" value="P:proteolysis"/>
    <property type="evidence" value="ECO:0007669"/>
    <property type="project" value="UniProtKB-KW"/>
</dbReference>
<name>A0A2Z5Y291_9ENTE</name>
<dbReference type="UniPathway" id="UPA00665"/>
<evidence type="ECO:0000256" key="4">
    <source>
        <dbReference type="ARBA" id="ARBA00022692"/>
    </source>
</evidence>
<gene>
    <name evidence="9" type="primary">lspA</name>
    <name evidence="12" type="ORF">DAT561_0788</name>
</gene>
<dbReference type="PROSITE" id="PS00855">
    <property type="entry name" value="SPASE_II"/>
    <property type="match status" value="1"/>
</dbReference>
<keyword evidence="12" id="KW-0449">Lipoprotein</keyword>
<dbReference type="InterPro" id="IPR001872">
    <property type="entry name" value="Peptidase_A8"/>
</dbReference>
<dbReference type="RefSeq" id="WP_015694868.1">
    <property type="nucleotide sequence ID" value="NZ_AP018492.1"/>
</dbReference>
<keyword evidence="7 9" id="KW-1133">Transmembrane helix</keyword>
<comment type="caution">
    <text evidence="9">Lacks conserved residue(s) required for the propagation of feature annotation.</text>
</comment>
<dbReference type="PRINTS" id="PR00781">
    <property type="entry name" value="LIPOSIGPTASE"/>
</dbReference>
<dbReference type="PANTHER" id="PTHR33695:SF1">
    <property type="entry name" value="LIPOPROTEIN SIGNAL PEPTIDASE"/>
    <property type="match status" value="1"/>
</dbReference>
<dbReference type="AlphaFoldDB" id="A0A2Z5Y291"/>
<organism evidence="12 13">
    <name type="scientific">Melissococcus plutonius</name>
    <dbReference type="NCBI Taxonomy" id="33970"/>
    <lineage>
        <taxon>Bacteria</taxon>
        <taxon>Bacillati</taxon>
        <taxon>Bacillota</taxon>
        <taxon>Bacilli</taxon>
        <taxon>Lactobacillales</taxon>
        <taxon>Enterococcaceae</taxon>
        <taxon>Melissococcus</taxon>
    </lineage>
</organism>
<evidence type="ECO:0000256" key="11">
    <source>
        <dbReference type="RuleBase" id="RU004181"/>
    </source>
</evidence>
<evidence type="ECO:0000256" key="5">
    <source>
        <dbReference type="ARBA" id="ARBA00022750"/>
    </source>
</evidence>
<feature type="active site" evidence="9">
    <location>
        <position position="113"/>
    </location>
</feature>
<keyword evidence="4 9" id="KW-0812">Transmembrane</keyword>
<feature type="transmembrane region" description="Helical" evidence="9">
    <location>
        <begin position="85"/>
        <end position="103"/>
    </location>
</feature>
<accession>A0A2Z5Y291</accession>
<dbReference type="GO" id="GO:0004190">
    <property type="term" value="F:aspartic-type endopeptidase activity"/>
    <property type="evidence" value="ECO:0007669"/>
    <property type="project" value="UniProtKB-UniRule"/>
</dbReference>